<proteinExistence type="predicted"/>
<name>A0AAP0Q6I9_9MAGN</name>
<evidence type="ECO:0000313" key="2">
    <source>
        <dbReference type="EMBL" id="KAK9169552.1"/>
    </source>
</evidence>
<reference evidence="2 3" key="1">
    <citation type="submission" date="2024-01" db="EMBL/GenBank/DDBJ databases">
        <title>Genome assemblies of Stephania.</title>
        <authorList>
            <person name="Yang L."/>
        </authorList>
    </citation>
    <scope>NUCLEOTIDE SEQUENCE [LARGE SCALE GENOMIC DNA]</scope>
    <source>
        <strain evidence="2">YNDBR</strain>
        <tissue evidence="2">Leaf</tissue>
    </source>
</reference>
<dbReference type="EMBL" id="JBBNAF010000001">
    <property type="protein sequence ID" value="KAK9169552.1"/>
    <property type="molecule type" value="Genomic_DNA"/>
</dbReference>
<accession>A0AAP0Q6I9</accession>
<protein>
    <submittedName>
        <fullName evidence="2">Uncharacterized protein</fullName>
    </submittedName>
</protein>
<evidence type="ECO:0000313" key="3">
    <source>
        <dbReference type="Proteomes" id="UP001420932"/>
    </source>
</evidence>
<keyword evidence="1" id="KW-0812">Transmembrane</keyword>
<evidence type="ECO:0000256" key="1">
    <source>
        <dbReference type="SAM" id="Phobius"/>
    </source>
</evidence>
<gene>
    <name evidence="2" type="ORF">Syun_001692</name>
</gene>
<sequence>MYGINGVWVGELMGSTPPPPDSYFLIFFLTPSRFLCTSLSVSSFFSTYQSKSPPLSSHTMSTNNNTLDRLSQLKTRLLS</sequence>
<organism evidence="2 3">
    <name type="scientific">Stephania yunnanensis</name>
    <dbReference type="NCBI Taxonomy" id="152371"/>
    <lineage>
        <taxon>Eukaryota</taxon>
        <taxon>Viridiplantae</taxon>
        <taxon>Streptophyta</taxon>
        <taxon>Embryophyta</taxon>
        <taxon>Tracheophyta</taxon>
        <taxon>Spermatophyta</taxon>
        <taxon>Magnoliopsida</taxon>
        <taxon>Ranunculales</taxon>
        <taxon>Menispermaceae</taxon>
        <taxon>Menispermoideae</taxon>
        <taxon>Cissampelideae</taxon>
        <taxon>Stephania</taxon>
    </lineage>
</organism>
<keyword evidence="1" id="KW-0472">Membrane</keyword>
<feature type="transmembrane region" description="Helical" evidence="1">
    <location>
        <begin position="23"/>
        <end position="45"/>
    </location>
</feature>
<comment type="caution">
    <text evidence="2">The sequence shown here is derived from an EMBL/GenBank/DDBJ whole genome shotgun (WGS) entry which is preliminary data.</text>
</comment>
<keyword evidence="3" id="KW-1185">Reference proteome</keyword>
<dbReference type="AlphaFoldDB" id="A0AAP0Q6I9"/>
<dbReference type="Proteomes" id="UP001420932">
    <property type="component" value="Unassembled WGS sequence"/>
</dbReference>
<keyword evidence="1" id="KW-1133">Transmembrane helix</keyword>